<protein>
    <submittedName>
        <fullName evidence="2">Uncharacterized protein</fullName>
    </submittedName>
</protein>
<sequence length="355" mass="39527">MCPPSEPPAAESSTPNNGPKRPNPPPVRPNPPAAQSEEAPRKEAAKPEKESAKIVSISKPVRRDPTATPEPTAAPEPVEAEEPAPIPEEDSTLGLRLHPIPPPSDPMQYRAIGLVRGRYLPSEERLTKGALVVENDIQIDAVLLGRVMSLVKNHIDLDKEHLWVVYPRTRENHLHLQVVGVWEPETLHRKPPEGSDEPVLEPAVVDQEFFSIRGEVMFHRADQEAVTMRIQQAPRRPDDKAKAFKIHLKGVLGERAVGHFWDVEVKREGDVLTIVKGTSIRRMPPRKPRKPTGNHKPRGGGGRRFNRNDRPPGDRPEGTRPTTPRPQRNGDQKPSKPRPRSAAPEGEARESSRES</sequence>
<organism evidence="2 3">
    <name type="scientific">Limnothrix redekei LRLZ20PSL1</name>
    <dbReference type="NCBI Taxonomy" id="3112953"/>
    <lineage>
        <taxon>Bacteria</taxon>
        <taxon>Bacillati</taxon>
        <taxon>Cyanobacteriota</taxon>
        <taxon>Cyanophyceae</taxon>
        <taxon>Pseudanabaenales</taxon>
        <taxon>Pseudanabaenaceae</taxon>
        <taxon>Limnothrix</taxon>
    </lineage>
</organism>
<gene>
    <name evidence="2" type="ORF">VPK24_12320</name>
</gene>
<feature type="compositionally biased region" description="Basic residues" evidence="1">
    <location>
        <begin position="283"/>
        <end position="298"/>
    </location>
</feature>
<evidence type="ECO:0000256" key="1">
    <source>
        <dbReference type="SAM" id="MobiDB-lite"/>
    </source>
</evidence>
<feature type="compositionally biased region" description="Basic and acidic residues" evidence="1">
    <location>
        <begin position="346"/>
        <end position="355"/>
    </location>
</feature>
<evidence type="ECO:0000313" key="2">
    <source>
        <dbReference type="EMBL" id="MFG3818427.1"/>
    </source>
</evidence>
<feature type="compositionally biased region" description="Low complexity" evidence="1">
    <location>
        <begin position="8"/>
        <end position="20"/>
    </location>
</feature>
<feature type="region of interest" description="Disordered" evidence="1">
    <location>
        <begin position="1"/>
        <end position="104"/>
    </location>
</feature>
<feature type="compositionally biased region" description="Basic and acidic residues" evidence="1">
    <location>
        <begin position="306"/>
        <end position="318"/>
    </location>
</feature>
<dbReference type="EMBL" id="JAZAQF010000074">
    <property type="protein sequence ID" value="MFG3818427.1"/>
    <property type="molecule type" value="Genomic_DNA"/>
</dbReference>
<feature type="compositionally biased region" description="Low complexity" evidence="1">
    <location>
        <begin position="66"/>
        <end position="77"/>
    </location>
</feature>
<feature type="compositionally biased region" description="Basic and acidic residues" evidence="1">
    <location>
        <begin position="38"/>
        <end position="52"/>
    </location>
</feature>
<reference evidence="3" key="1">
    <citation type="journal article" date="2024" name="Algal Res.">
        <title>Biochemical, toxicological and genomic investigation of a high-biomass producing Limnothrix strain isolated from Italian shallow drinking water reservoir.</title>
        <authorList>
            <person name="Simonazzi M."/>
            <person name="Shishido T.K."/>
            <person name="Delbaje E."/>
            <person name="Wahlsten M."/>
            <person name="Fewer D.P."/>
            <person name="Sivonen K."/>
            <person name="Pezzolesi L."/>
            <person name="Pistocchi R."/>
        </authorList>
    </citation>
    <scope>NUCLEOTIDE SEQUENCE [LARGE SCALE GENOMIC DNA]</scope>
    <source>
        <strain evidence="3">LRLZ20PSL1</strain>
    </source>
</reference>
<feature type="region of interest" description="Disordered" evidence="1">
    <location>
        <begin position="276"/>
        <end position="355"/>
    </location>
</feature>
<accession>A0ABW7CBA6</accession>
<keyword evidence="3" id="KW-1185">Reference proteome</keyword>
<evidence type="ECO:0000313" key="3">
    <source>
        <dbReference type="Proteomes" id="UP001604335"/>
    </source>
</evidence>
<proteinExistence type="predicted"/>
<dbReference type="Proteomes" id="UP001604335">
    <property type="component" value="Unassembled WGS sequence"/>
</dbReference>
<feature type="compositionally biased region" description="Acidic residues" evidence="1">
    <location>
        <begin position="78"/>
        <end position="91"/>
    </location>
</feature>
<feature type="compositionally biased region" description="Pro residues" evidence="1">
    <location>
        <begin position="21"/>
        <end position="32"/>
    </location>
</feature>
<name>A0ABW7CBA6_9CYAN</name>
<dbReference type="RefSeq" id="WP_393013785.1">
    <property type="nucleotide sequence ID" value="NZ_JAZAQF010000074.1"/>
</dbReference>
<comment type="caution">
    <text evidence="2">The sequence shown here is derived from an EMBL/GenBank/DDBJ whole genome shotgun (WGS) entry which is preliminary data.</text>
</comment>